<evidence type="ECO:0000256" key="10">
    <source>
        <dbReference type="ARBA" id="ARBA00022729"/>
    </source>
</evidence>
<keyword evidence="6" id="KW-0134">Cell wall</keyword>
<feature type="signal peptide" evidence="20">
    <location>
        <begin position="1"/>
        <end position="21"/>
    </location>
</feature>
<evidence type="ECO:0000256" key="12">
    <source>
        <dbReference type="ARBA" id="ARBA00023136"/>
    </source>
</evidence>
<evidence type="ECO:0000256" key="14">
    <source>
        <dbReference type="ARBA" id="ARBA00023288"/>
    </source>
</evidence>
<dbReference type="PANTHER" id="PTHR10963:SF27">
    <property type="entry name" value="GLYCOSIDASE-RELATED"/>
    <property type="match status" value="1"/>
</dbReference>
<keyword evidence="19" id="KW-1133">Transmembrane helix</keyword>
<comment type="catalytic activity">
    <reaction evidence="1">
        <text>Random endo-hydrolysis of N-acetyl-beta-D-glucosaminide (1-&gt;4)-beta-linkages in chitin and chitodextrins.</text>
        <dbReference type="EC" id="3.2.1.14"/>
    </reaction>
</comment>
<feature type="domain" description="GH16" evidence="21">
    <location>
        <begin position="23"/>
        <end position="250"/>
    </location>
</feature>
<sequence length="367" mass="40651">MRLPHLLPLSSILALVPLITAQTSTSCNPLNATCDPDSALGTEHSWWFNTSLDSSIWEVTNGEISHTSENGTLFSIKEKLDSPTLASKFYIFFGIVESHVKMAKGGGVVSSIVLESDDLDEIDWEWVGYNTTGVQSNYFGKGNTTTYNRAGYHYVPDADTEFHNYTTYWTSEKLEWWIDGSLVRTLNYSDAVDGKNFPQTPCNVRYGIWPGGDPSEGLGTIEWAGGEINYTAGPYNMYVKRVRVQDFHSGKEYVYSNHSGDWESIKVVKGNSTAKTELNKAPTKSLSQKFAGLSTAAKDGIYASVAIVIAAVLGAWAMFCVRQRRQGRREKALGEAGYEAEGVEMMNTHKGWDESRMSTGKGYQKIT</sequence>
<evidence type="ECO:0000256" key="2">
    <source>
        <dbReference type="ARBA" id="ARBA00004191"/>
    </source>
</evidence>
<proteinExistence type="inferred from homology"/>
<dbReference type="EC" id="3.2.1.14" evidence="4"/>
<dbReference type="PROSITE" id="PS51257">
    <property type="entry name" value="PROKAR_LIPOPROTEIN"/>
    <property type="match status" value="1"/>
</dbReference>
<organism evidence="22 23">
    <name type="scientific">Aspergillus ellipticus CBS 707.79</name>
    <dbReference type="NCBI Taxonomy" id="1448320"/>
    <lineage>
        <taxon>Eukaryota</taxon>
        <taxon>Fungi</taxon>
        <taxon>Dikarya</taxon>
        <taxon>Ascomycota</taxon>
        <taxon>Pezizomycotina</taxon>
        <taxon>Eurotiomycetes</taxon>
        <taxon>Eurotiomycetidae</taxon>
        <taxon>Eurotiales</taxon>
        <taxon>Aspergillaceae</taxon>
        <taxon>Aspergillus</taxon>
        <taxon>Aspergillus subgen. Circumdati</taxon>
    </lineage>
</organism>
<dbReference type="FunFam" id="2.60.120.200:FF:000152">
    <property type="entry name" value="Cell wall glucanase"/>
    <property type="match status" value="1"/>
</dbReference>
<keyword evidence="5" id="KW-1003">Cell membrane</keyword>
<dbReference type="Gene3D" id="2.60.120.200">
    <property type="match status" value="1"/>
</dbReference>
<keyword evidence="19" id="KW-0812">Transmembrane</keyword>
<keyword evidence="8" id="KW-0328">Glycosyltransferase</keyword>
<accession>A0A319D245</accession>
<keyword evidence="12 19" id="KW-0472">Membrane</keyword>
<evidence type="ECO:0000256" key="6">
    <source>
        <dbReference type="ARBA" id="ARBA00022512"/>
    </source>
</evidence>
<dbReference type="GO" id="GO:0031505">
    <property type="term" value="P:fungal-type cell wall organization"/>
    <property type="evidence" value="ECO:0007669"/>
    <property type="project" value="TreeGrafter"/>
</dbReference>
<evidence type="ECO:0000256" key="5">
    <source>
        <dbReference type="ARBA" id="ARBA00022475"/>
    </source>
</evidence>
<protein>
    <recommendedName>
        <fullName evidence="4">chitinase</fullName>
        <ecNumber evidence="4">3.2.1.14</ecNumber>
    </recommendedName>
</protein>
<dbReference type="InterPro" id="IPR050546">
    <property type="entry name" value="Glycosyl_Hydrlase_16"/>
</dbReference>
<evidence type="ECO:0000256" key="16">
    <source>
        <dbReference type="ARBA" id="ARBA00023316"/>
    </source>
</evidence>
<evidence type="ECO:0000256" key="15">
    <source>
        <dbReference type="ARBA" id="ARBA00023295"/>
    </source>
</evidence>
<evidence type="ECO:0000259" key="21">
    <source>
        <dbReference type="PROSITE" id="PS51762"/>
    </source>
</evidence>
<keyword evidence="10 20" id="KW-0732">Signal</keyword>
<keyword evidence="14" id="KW-0449">Lipoprotein</keyword>
<keyword evidence="9" id="KW-0808">Transferase</keyword>
<dbReference type="GO" id="GO:0098552">
    <property type="term" value="C:side of membrane"/>
    <property type="evidence" value="ECO:0007669"/>
    <property type="project" value="UniProtKB-KW"/>
</dbReference>
<keyword evidence="23" id="KW-1185">Reference proteome</keyword>
<dbReference type="CDD" id="cd02183">
    <property type="entry name" value="GH16_fungal_CRH1_transglycosylase"/>
    <property type="match status" value="1"/>
</dbReference>
<evidence type="ECO:0000256" key="11">
    <source>
        <dbReference type="ARBA" id="ARBA00022801"/>
    </source>
</evidence>
<name>A0A319D245_9EURO</name>
<dbReference type="Pfam" id="PF00722">
    <property type="entry name" value="Glyco_hydro_16"/>
    <property type="match status" value="1"/>
</dbReference>
<evidence type="ECO:0000256" key="8">
    <source>
        <dbReference type="ARBA" id="ARBA00022676"/>
    </source>
</evidence>
<dbReference type="PROSITE" id="PS51762">
    <property type="entry name" value="GH16_2"/>
    <property type="match status" value="1"/>
</dbReference>
<keyword evidence="11" id="KW-0378">Hydrolase</keyword>
<feature type="transmembrane region" description="Helical" evidence="19">
    <location>
        <begin position="301"/>
        <end position="321"/>
    </location>
</feature>
<dbReference type="EMBL" id="KZ825941">
    <property type="protein sequence ID" value="PYH91576.1"/>
    <property type="molecule type" value="Genomic_DNA"/>
</dbReference>
<dbReference type="STRING" id="1448320.A0A319D245"/>
<dbReference type="OrthoDB" id="4781at2759"/>
<gene>
    <name evidence="22" type="ORF">BO71DRAFT_385357</name>
</gene>
<evidence type="ECO:0000256" key="17">
    <source>
        <dbReference type="ARBA" id="ARBA00038074"/>
    </source>
</evidence>
<evidence type="ECO:0000313" key="22">
    <source>
        <dbReference type="EMBL" id="PYH91576.1"/>
    </source>
</evidence>
<evidence type="ECO:0000256" key="9">
    <source>
        <dbReference type="ARBA" id="ARBA00022679"/>
    </source>
</evidence>
<feature type="chain" id="PRO_5016290805" description="chitinase" evidence="20">
    <location>
        <begin position="22"/>
        <end position="367"/>
    </location>
</feature>
<keyword evidence="13" id="KW-0325">Glycoprotein</keyword>
<evidence type="ECO:0000256" key="3">
    <source>
        <dbReference type="ARBA" id="ARBA00004609"/>
    </source>
</evidence>
<dbReference type="VEuPathDB" id="FungiDB:BO71DRAFT_385357"/>
<dbReference type="AlphaFoldDB" id="A0A319D245"/>
<keyword evidence="15" id="KW-0326">Glycosidase</keyword>
<comment type="similarity">
    <text evidence="17">Belongs to the glycosyl hydrolase 16 family. CRH1 subfamily.</text>
</comment>
<dbReference type="PANTHER" id="PTHR10963">
    <property type="entry name" value="GLYCOSYL HYDROLASE-RELATED"/>
    <property type="match status" value="1"/>
</dbReference>
<evidence type="ECO:0000256" key="4">
    <source>
        <dbReference type="ARBA" id="ARBA00012729"/>
    </source>
</evidence>
<dbReference type="InterPro" id="IPR013320">
    <property type="entry name" value="ConA-like_dom_sf"/>
</dbReference>
<comment type="subcellular location">
    <subcellularLocation>
        <location evidence="3">Cell membrane</location>
        <topology evidence="3">Lipid-anchor</topology>
        <topology evidence="3">GPI-anchor</topology>
    </subcellularLocation>
    <subcellularLocation>
        <location evidence="2">Secreted</location>
        <location evidence="2">Cell wall</location>
    </subcellularLocation>
</comment>
<dbReference type="GO" id="GO:0005886">
    <property type="term" value="C:plasma membrane"/>
    <property type="evidence" value="ECO:0007669"/>
    <property type="project" value="UniProtKB-SubCell"/>
</dbReference>
<dbReference type="SUPFAM" id="SSF49899">
    <property type="entry name" value="Concanavalin A-like lectins/glucanases"/>
    <property type="match status" value="1"/>
</dbReference>
<comment type="function">
    <text evidence="18">Dual chitinase/transglycosylase that plays a role in cell wall architecture. Chitinase and transglycosylase activities are coupled. Required for the polysaccharide cross-linking at the septa and the cell wall. More specifically, transfers chitin to 1,6-beta-glucan in the cell wall.</text>
</comment>
<evidence type="ECO:0000256" key="7">
    <source>
        <dbReference type="ARBA" id="ARBA00022622"/>
    </source>
</evidence>
<dbReference type="InterPro" id="IPR000757">
    <property type="entry name" value="Beta-glucanase-like"/>
</dbReference>
<dbReference type="GO" id="GO:0009277">
    <property type="term" value="C:fungal-type cell wall"/>
    <property type="evidence" value="ECO:0007669"/>
    <property type="project" value="TreeGrafter"/>
</dbReference>
<keyword evidence="7" id="KW-0336">GPI-anchor</keyword>
<evidence type="ECO:0000313" key="23">
    <source>
        <dbReference type="Proteomes" id="UP000247810"/>
    </source>
</evidence>
<reference evidence="22 23" key="1">
    <citation type="submission" date="2018-02" db="EMBL/GenBank/DDBJ databases">
        <title>The genomes of Aspergillus section Nigri reveals drivers in fungal speciation.</title>
        <authorList>
            <consortium name="DOE Joint Genome Institute"/>
            <person name="Vesth T.C."/>
            <person name="Nybo J."/>
            <person name="Theobald S."/>
            <person name="Brandl J."/>
            <person name="Frisvad J.C."/>
            <person name="Nielsen K.F."/>
            <person name="Lyhne E.K."/>
            <person name="Kogle M.E."/>
            <person name="Kuo A."/>
            <person name="Riley R."/>
            <person name="Clum A."/>
            <person name="Nolan M."/>
            <person name="Lipzen A."/>
            <person name="Salamov A."/>
            <person name="Henrissat B."/>
            <person name="Wiebenga A."/>
            <person name="De vries R.P."/>
            <person name="Grigoriev I.V."/>
            <person name="Mortensen U.H."/>
            <person name="Andersen M.R."/>
            <person name="Baker S.E."/>
        </authorList>
    </citation>
    <scope>NUCLEOTIDE SEQUENCE [LARGE SCALE GENOMIC DNA]</scope>
    <source>
        <strain evidence="22 23">CBS 707.79</strain>
    </source>
</reference>
<keyword evidence="16" id="KW-0961">Cell wall biogenesis/degradation</keyword>
<evidence type="ECO:0000256" key="19">
    <source>
        <dbReference type="SAM" id="Phobius"/>
    </source>
</evidence>
<evidence type="ECO:0000256" key="20">
    <source>
        <dbReference type="SAM" id="SignalP"/>
    </source>
</evidence>
<evidence type="ECO:0000256" key="18">
    <source>
        <dbReference type="ARBA" id="ARBA00093308"/>
    </source>
</evidence>
<keyword evidence="6" id="KW-0964">Secreted</keyword>
<evidence type="ECO:0000256" key="1">
    <source>
        <dbReference type="ARBA" id="ARBA00000822"/>
    </source>
</evidence>
<dbReference type="GO" id="GO:0016757">
    <property type="term" value="F:glycosyltransferase activity"/>
    <property type="evidence" value="ECO:0007669"/>
    <property type="project" value="UniProtKB-KW"/>
</dbReference>
<dbReference type="GO" id="GO:0008843">
    <property type="term" value="F:endochitinase activity"/>
    <property type="evidence" value="ECO:0007669"/>
    <property type="project" value="UniProtKB-EC"/>
</dbReference>
<dbReference type="Proteomes" id="UP000247810">
    <property type="component" value="Unassembled WGS sequence"/>
</dbReference>
<evidence type="ECO:0000256" key="13">
    <source>
        <dbReference type="ARBA" id="ARBA00023180"/>
    </source>
</evidence>
<dbReference type="GO" id="GO:0005975">
    <property type="term" value="P:carbohydrate metabolic process"/>
    <property type="evidence" value="ECO:0007669"/>
    <property type="project" value="InterPro"/>
</dbReference>